<keyword evidence="2" id="KW-0732">Signal</keyword>
<dbReference type="InterPro" id="IPR013783">
    <property type="entry name" value="Ig-like_fold"/>
</dbReference>
<evidence type="ECO:0000259" key="3">
    <source>
        <dbReference type="PROSITE" id="PS50835"/>
    </source>
</evidence>
<dbReference type="Pfam" id="PF13927">
    <property type="entry name" value="Ig_3"/>
    <property type="match status" value="1"/>
</dbReference>
<dbReference type="CDD" id="cd00096">
    <property type="entry name" value="Ig"/>
    <property type="match status" value="1"/>
</dbReference>
<keyword evidence="1" id="KW-1133">Transmembrane helix</keyword>
<dbReference type="Proteomes" id="UP000606274">
    <property type="component" value="Unassembled WGS sequence"/>
</dbReference>
<feature type="domain" description="Ig-like" evidence="3">
    <location>
        <begin position="27"/>
        <end position="109"/>
    </location>
</feature>
<accession>A0A8T0B095</accession>
<reference evidence="4" key="1">
    <citation type="submission" date="2020-08" db="EMBL/GenBank/DDBJ databases">
        <title>Chromosome-level assembly of Southern catfish (Silurus meridionalis) provides insights into visual adaptation to the nocturnal and benthic lifestyles.</title>
        <authorList>
            <person name="Zhang Y."/>
            <person name="Wang D."/>
            <person name="Peng Z."/>
        </authorList>
    </citation>
    <scope>NUCLEOTIDE SEQUENCE</scope>
    <source>
        <strain evidence="4">SWU-2019-XX</strain>
        <tissue evidence="4">Muscle</tissue>
    </source>
</reference>
<dbReference type="InterPro" id="IPR036179">
    <property type="entry name" value="Ig-like_dom_sf"/>
</dbReference>
<sequence>MTLVLIAVFVNILSTSLQEEDLSGLRPAHIYNGGVSKVIESENVTFKCHFADSTVSTVYIYLFKNGEKVMMDSFQDAKRDDTKFNITSVTVEHSGSYTCLYSEQSLNVSKTNATGNNSISLQVLGKFLPAKLKITNPLETMEETLALTCSLTHNQNCTEVYIYLCLNGIRLRKQRVKCGDLIISTTFLLEKSSGSYSCVYSVSDYNLNEVNVTGENTIFIQECNRDGFGLLSLIISAFGGVLVVLLVVMGFFYCQGICSFKMYKDPDVRTRPHSEVFYHEIREGTLCREENREFGSCSRRPCESPVETVAVSIVNASYVTVQKHGDEQPEVKNAVQTIDVPCYDSIKGPYATVQKSEGNPGT</sequence>
<proteinExistence type="predicted"/>
<keyword evidence="1" id="KW-0812">Transmembrane</keyword>
<feature type="signal peptide" evidence="2">
    <location>
        <begin position="1"/>
        <end position="18"/>
    </location>
</feature>
<feature type="transmembrane region" description="Helical" evidence="1">
    <location>
        <begin position="228"/>
        <end position="254"/>
    </location>
</feature>
<dbReference type="InterPro" id="IPR003599">
    <property type="entry name" value="Ig_sub"/>
</dbReference>
<dbReference type="SMART" id="SM00409">
    <property type="entry name" value="IG"/>
    <property type="match status" value="1"/>
</dbReference>
<gene>
    <name evidence="4" type="ORF">HF521_004065</name>
</gene>
<dbReference type="EMBL" id="JABFDY010000013">
    <property type="protein sequence ID" value="KAF7699323.1"/>
    <property type="molecule type" value="Genomic_DNA"/>
</dbReference>
<evidence type="ECO:0000313" key="5">
    <source>
        <dbReference type="Proteomes" id="UP000606274"/>
    </source>
</evidence>
<organism evidence="4 5">
    <name type="scientific">Silurus meridionalis</name>
    <name type="common">Southern catfish</name>
    <name type="synonym">Silurus soldatovi meridionalis</name>
    <dbReference type="NCBI Taxonomy" id="175797"/>
    <lineage>
        <taxon>Eukaryota</taxon>
        <taxon>Metazoa</taxon>
        <taxon>Chordata</taxon>
        <taxon>Craniata</taxon>
        <taxon>Vertebrata</taxon>
        <taxon>Euteleostomi</taxon>
        <taxon>Actinopterygii</taxon>
        <taxon>Neopterygii</taxon>
        <taxon>Teleostei</taxon>
        <taxon>Ostariophysi</taxon>
        <taxon>Siluriformes</taxon>
        <taxon>Siluridae</taxon>
        <taxon>Silurus</taxon>
    </lineage>
</organism>
<dbReference type="AlphaFoldDB" id="A0A8T0B095"/>
<dbReference type="Gene3D" id="2.60.40.10">
    <property type="entry name" value="Immunoglobulins"/>
    <property type="match status" value="1"/>
</dbReference>
<feature type="chain" id="PRO_5035932641" description="Ig-like domain-containing protein" evidence="2">
    <location>
        <begin position="19"/>
        <end position="362"/>
    </location>
</feature>
<evidence type="ECO:0000256" key="2">
    <source>
        <dbReference type="SAM" id="SignalP"/>
    </source>
</evidence>
<comment type="caution">
    <text evidence="4">The sequence shown here is derived from an EMBL/GenBank/DDBJ whole genome shotgun (WGS) entry which is preliminary data.</text>
</comment>
<keyword evidence="5" id="KW-1185">Reference proteome</keyword>
<dbReference type="InterPro" id="IPR007110">
    <property type="entry name" value="Ig-like_dom"/>
</dbReference>
<dbReference type="PROSITE" id="PS50835">
    <property type="entry name" value="IG_LIKE"/>
    <property type="match status" value="1"/>
</dbReference>
<keyword evidence="1" id="KW-0472">Membrane</keyword>
<name>A0A8T0B095_SILME</name>
<dbReference type="SUPFAM" id="SSF48726">
    <property type="entry name" value="Immunoglobulin"/>
    <property type="match status" value="1"/>
</dbReference>
<evidence type="ECO:0000313" key="4">
    <source>
        <dbReference type="EMBL" id="KAF7699323.1"/>
    </source>
</evidence>
<evidence type="ECO:0000256" key="1">
    <source>
        <dbReference type="SAM" id="Phobius"/>
    </source>
</evidence>
<protein>
    <recommendedName>
        <fullName evidence="3">Ig-like domain-containing protein</fullName>
    </recommendedName>
</protein>